<keyword evidence="3" id="KW-1185">Reference proteome</keyword>
<evidence type="ECO:0000313" key="2">
    <source>
        <dbReference type="EMBL" id="KAE8310796.1"/>
    </source>
</evidence>
<gene>
    <name evidence="2" type="ORF">BDV41DRAFT_543940</name>
</gene>
<dbReference type="Proteomes" id="UP000325433">
    <property type="component" value="Unassembled WGS sequence"/>
</dbReference>
<feature type="signal peptide" evidence="1">
    <location>
        <begin position="1"/>
        <end position="17"/>
    </location>
</feature>
<accession>A0A5N6VRJ4</accession>
<feature type="chain" id="PRO_5024846190" description="Hydrophobic surface binding protein A-domain-containing protein" evidence="1">
    <location>
        <begin position="18"/>
        <end position="132"/>
    </location>
</feature>
<evidence type="ECO:0000313" key="3">
    <source>
        <dbReference type="Proteomes" id="UP000325433"/>
    </source>
</evidence>
<evidence type="ECO:0008006" key="4">
    <source>
        <dbReference type="Google" id="ProtNLM"/>
    </source>
</evidence>
<proteinExistence type="predicted"/>
<protein>
    <recommendedName>
        <fullName evidence="4">Hydrophobic surface binding protein A-domain-containing protein</fullName>
    </recommendedName>
</protein>
<organism evidence="2 3">
    <name type="scientific">Aspergillus transmontanensis</name>
    <dbReference type="NCBI Taxonomy" id="1034304"/>
    <lineage>
        <taxon>Eukaryota</taxon>
        <taxon>Fungi</taxon>
        <taxon>Dikarya</taxon>
        <taxon>Ascomycota</taxon>
        <taxon>Pezizomycotina</taxon>
        <taxon>Eurotiomycetes</taxon>
        <taxon>Eurotiomycetidae</taxon>
        <taxon>Eurotiales</taxon>
        <taxon>Aspergillaceae</taxon>
        <taxon>Aspergillus</taxon>
        <taxon>Aspergillus subgen. Circumdati</taxon>
    </lineage>
</organism>
<dbReference type="AlphaFoldDB" id="A0A5N6VRJ4"/>
<name>A0A5N6VRJ4_9EURO</name>
<reference evidence="3" key="1">
    <citation type="submission" date="2019-04" db="EMBL/GenBank/DDBJ databases">
        <title>Friends and foes A comparative genomics studyof 23 Aspergillus species from section Flavi.</title>
        <authorList>
            <consortium name="DOE Joint Genome Institute"/>
            <person name="Kjaerbolling I."/>
            <person name="Vesth T."/>
            <person name="Frisvad J.C."/>
            <person name="Nybo J.L."/>
            <person name="Theobald S."/>
            <person name="Kildgaard S."/>
            <person name="Isbrandt T."/>
            <person name="Kuo A."/>
            <person name="Sato A."/>
            <person name="Lyhne E.K."/>
            <person name="Kogle M.E."/>
            <person name="Wiebenga A."/>
            <person name="Kun R.S."/>
            <person name="Lubbers R.J."/>
            <person name="Makela M.R."/>
            <person name="Barry K."/>
            <person name="Chovatia M."/>
            <person name="Clum A."/>
            <person name="Daum C."/>
            <person name="Haridas S."/>
            <person name="He G."/>
            <person name="LaButti K."/>
            <person name="Lipzen A."/>
            <person name="Mondo S."/>
            <person name="Riley R."/>
            <person name="Salamov A."/>
            <person name="Simmons B.A."/>
            <person name="Magnuson J.K."/>
            <person name="Henrissat B."/>
            <person name="Mortensen U.H."/>
            <person name="Larsen T.O."/>
            <person name="Devries R.P."/>
            <person name="Grigoriev I.V."/>
            <person name="Machida M."/>
            <person name="Baker S.E."/>
            <person name="Andersen M.R."/>
        </authorList>
    </citation>
    <scope>NUCLEOTIDE SEQUENCE [LARGE SCALE GENOMIC DNA]</scope>
    <source>
        <strain evidence="3">CBS 130015</strain>
    </source>
</reference>
<dbReference type="EMBL" id="ML738349">
    <property type="protein sequence ID" value="KAE8310796.1"/>
    <property type="molecule type" value="Genomic_DNA"/>
</dbReference>
<sequence>MKIQTLFSLASVGLAFANPIHNLEERGVTTDVLKCAGDAVKKGLNDVFDFASRLNNGQEGLDELTTCITNAAAEITDIAVITQNPLQWLLSLDCVLGDGEALDHLQTGAQNVKTFLSNTVSNVAVEIQECTL</sequence>
<keyword evidence="1" id="KW-0732">Signal</keyword>
<evidence type="ECO:0000256" key="1">
    <source>
        <dbReference type="SAM" id="SignalP"/>
    </source>
</evidence>